<accession>A0A9Q3GWF2</accession>
<name>A0A9Q3GWF2_9BASI</name>
<feature type="region of interest" description="Disordered" evidence="1">
    <location>
        <begin position="72"/>
        <end position="97"/>
    </location>
</feature>
<protein>
    <submittedName>
        <fullName evidence="2">Uncharacterized protein</fullName>
    </submittedName>
</protein>
<dbReference type="AlphaFoldDB" id="A0A9Q3GWF2"/>
<evidence type="ECO:0000313" key="2">
    <source>
        <dbReference type="EMBL" id="MBW0482441.1"/>
    </source>
</evidence>
<sequence>MAAYNIWAGVEVGESLLEGSRVVIGFPGKGLGKRPNIHATKKTNKKRCTFEASKDSWDQGDEMINVEVGYIDNQPPHTESPPILNETIDDEPPHTERPPILNETIHDEAPPASPQNIQAFQERETIKHDTMGQDMTDIIPDPEPKVSSSANFEGIFLSRMEEFGDILNYHSNITQQS</sequence>
<keyword evidence="3" id="KW-1185">Reference proteome</keyword>
<comment type="caution">
    <text evidence="2">The sequence shown here is derived from an EMBL/GenBank/DDBJ whole genome shotgun (WGS) entry which is preliminary data.</text>
</comment>
<reference evidence="2" key="1">
    <citation type="submission" date="2021-03" db="EMBL/GenBank/DDBJ databases">
        <title>Draft genome sequence of rust myrtle Austropuccinia psidii MF-1, a brazilian biotype.</title>
        <authorList>
            <person name="Quecine M.C."/>
            <person name="Pachon D.M.R."/>
            <person name="Bonatelli M.L."/>
            <person name="Correr F.H."/>
            <person name="Franceschini L.M."/>
            <person name="Leite T.F."/>
            <person name="Margarido G.R.A."/>
            <person name="Almeida C.A."/>
            <person name="Ferrarezi J.A."/>
            <person name="Labate C.A."/>
        </authorList>
    </citation>
    <scope>NUCLEOTIDE SEQUENCE</scope>
    <source>
        <strain evidence="2">MF-1</strain>
    </source>
</reference>
<gene>
    <name evidence="2" type="ORF">O181_022156</name>
</gene>
<evidence type="ECO:0000313" key="3">
    <source>
        <dbReference type="Proteomes" id="UP000765509"/>
    </source>
</evidence>
<dbReference type="Proteomes" id="UP000765509">
    <property type="component" value="Unassembled WGS sequence"/>
</dbReference>
<proteinExistence type="predicted"/>
<organism evidence="2 3">
    <name type="scientific">Austropuccinia psidii MF-1</name>
    <dbReference type="NCBI Taxonomy" id="1389203"/>
    <lineage>
        <taxon>Eukaryota</taxon>
        <taxon>Fungi</taxon>
        <taxon>Dikarya</taxon>
        <taxon>Basidiomycota</taxon>
        <taxon>Pucciniomycotina</taxon>
        <taxon>Pucciniomycetes</taxon>
        <taxon>Pucciniales</taxon>
        <taxon>Sphaerophragmiaceae</taxon>
        <taxon>Austropuccinia</taxon>
    </lineage>
</organism>
<dbReference type="EMBL" id="AVOT02006789">
    <property type="protein sequence ID" value="MBW0482441.1"/>
    <property type="molecule type" value="Genomic_DNA"/>
</dbReference>
<evidence type="ECO:0000256" key="1">
    <source>
        <dbReference type="SAM" id="MobiDB-lite"/>
    </source>
</evidence>